<proteinExistence type="predicted"/>
<dbReference type="GeneID" id="30200151"/>
<reference evidence="1 2" key="1">
    <citation type="journal article" date="2016" name="Proc. Natl. Acad. Sci. U.S.A.">
        <title>Comparative genomics of biotechnologically important yeasts.</title>
        <authorList>
            <person name="Riley R."/>
            <person name="Haridas S."/>
            <person name="Wolfe K.H."/>
            <person name="Lopes M.R."/>
            <person name="Hittinger C.T."/>
            <person name="Goeker M."/>
            <person name="Salamov A.A."/>
            <person name="Wisecaver J.H."/>
            <person name="Long T.M."/>
            <person name="Calvey C.H."/>
            <person name="Aerts A.L."/>
            <person name="Barry K.W."/>
            <person name="Choi C."/>
            <person name="Clum A."/>
            <person name="Coughlan A.Y."/>
            <person name="Deshpande S."/>
            <person name="Douglass A.P."/>
            <person name="Hanson S.J."/>
            <person name="Klenk H.-P."/>
            <person name="LaButti K.M."/>
            <person name="Lapidus A."/>
            <person name="Lindquist E.A."/>
            <person name="Lipzen A.M."/>
            <person name="Meier-Kolthoff J.P."/>
            <person name="Ohm R.A."/>
            <person name="Otillar R.P."/>
            <person name="Pangilinan J.L."/>
            <person name="Peng Y."/>
            <person name="Rokas A."/>
            <person name="Rosa C.A."/>
            <person name="Scheuner C."/>
            <person name="Sibirny A.A."/>
            <person name="Slot J.C."/>
            <person name="Stielow J.B."/>
            <person name="Sun H."/>
            <person name="Kurtzman C.P."/>
            <person name="Blackwell M."/>
            <person name="Grigoriev I.V."/>
            <person name="Jeffries T.W."/>
        </authorList>
    </citation>
    <scope>NUCLEOTIDE SEQUENCE [LARGE SCALE GENOMIC DNA]</scope>
    <source>
        <strain evidence="2">ATCC 58044 / CBS 1984 / NCYC 433 / NRRL Y-366-8</strain>
    </source>
</reference>
<organism evidence="1 2">
    <name type="scientific">Wickerhamomyces anomalus (strain ATCC 58044 / CBS 1984 / NCYC 433 / NRRL Y-366-8)</name>
    <name type="common">Yeast</name>
    <name type="synonym">Hansenula anomala</name>
    <dbReference type="NCBI Taxonomy" id="683960"/>
    <lineage>
        <taxon>Eukaryota</taxon>
        <taxon>Fungi</taxon>
        <taxon>Dikarya</taxon>
        <taxon>Ascomycota</taxon>
        <taxon>Saccharomycotina</taxon>
        <taxon>Saccharomycetes</taxon>
        <taxon>Phaffomycetales</taxon>
        <taxon>Wickerhamomycetaceae</taxon>
        <taxon>Wickerhamomyces</taxon>
    </lineage>
</organism>
<dbReference type="OrthoDB" id="1668230at2759"/>
<keyword evidence="2" id="KW-1185">Reference proteome</keyword>
<dbReference type="RefSeq" id="XP_019041072.1">
    <property type="nucleotide sequence ID" value="XM_019182905.1"/>
</dbReference>
<dbReference type="EMBL" id="KV454208">
    <property type="protein sequence ID" value="ODQ61865.1"/>
    <property type="molecule type" value="Genomic_DNA"/>
</dbReference>
<name>A0A1E3P8X8_WICAA</name>
<evidence type="ECO:0000313" key="2">
    <source>
        <dbReference type="Proteomes" id="UP000094112"/>
    </source>
</evidence>
<evidence type="ECO:0008006" key="3">
    <source>
        <dbReference type="Google" id="ProtNLM"/>
    </source>
</evidence>
<dbReference type="InterPro" id="IPR011009">
    <property type="entry name" value="Kinase-like_dom_sf"/>
</dbReference>
<accession>A0A1E3P8X8</accession>
<dbReference type="Gene3D" id="1.10.510.10">
    <property type="entry name" value="Transferase(Phosphotransferase) domain 1"/>
    <property type="match status" value="1"/>
</dbReference>
<dbReference type="SUPFAM" id="SSF56112">
    <property type="entry name" value="Protein kinase-like (PK-like)"/>
    <property type="match status" value="1"/>
</dbReference>
<sequence length="240" mass="27497">MSTIRNTSTGDAADVATGEEAQVQEVSGNSSQNSNAGEQFIARIPINFNEYRVIQDIEAHLTRVIKITTKGLQQYFIKPGCFHDYESHHSSDYIVVLKLYSFNHLENYFWNFFDNYMDETLDEFSDNIIKGKYETEVEINKIINDFNDTVDDPSKMINSPRMLAFGRMTSTSVLTPFDGYYIAFQEVKVGNNKFNGNHIKGLIDEVQKFHSIKIAHGDLAIRNILVDEQDEVHLIDYNSL</sequence>
<evidence type="ECO:0000313" key="1">
    <source>
        <dbReference type="EMBL" id="ODQ61865.1"/>
    </source>
</evidence>
<dbReference type="AlphaFoldDB" id="A0A1E3P8X8"/>
<protein>
    <recommendedName>
        <fullName evidence="3">Non-specific serine/threonine protein kinase</fullName>
    </recommendedName>
</protein>
<dbReference type="Pfam" id="PF06293">
    <property type="entry name" value="Kdo"/>
    <property type="match status" value="1"/>
</dbReference>
<dbReference type="Proteomes" id="UP000094112">
    <property type="component" value="Unassembled WGS sequence"/>
</dbReference>
<gene>
    <name evidence="1" type="ORF">WICANDRAFT_59941</name>
</gene>